<dbReference type="SUPFAM" id="SSF50129">
    <property type="entry name" value="GroES-like"/>
    <property type="match status" value="1"/>
</dbReference>
<accession>A0ABS7CHD8</accession>
<sequence>MKAWQKQGIGLENLKLVDIGTPKPGPKQLLVRVKAVSLNFRDKAIIDGIYLPDMMSKKFVPVSDAAGVIEEIGSEVTRFQAGDR</sequence>
<dbReference type="Gene3D" id="3.90.180.10">
    <property type="entry name" value="Medium-chain alcohol dehydrogenases, catalytic domain"/>
    <property type="match status" value="1"/>
</dbReference>
<dbReference type="InterPro" id="IPR052711">
    <property type="entry name" value="Zinc_ADH-like"/>
</dbReference>
<dbReference type="InterPro" id="IPR011032">
    <property type="entry name" value="GroES-like_sf"/>
</dbReference>
<feature type="non-terminal residue" evidence="2">
    <location>
        <position position="84"/>
    </location>
</feature>
<evidence type="ECO:0000313" key="3">
    <source>
        <dbReference type="Proteomes" id="UP001519887"/>
    </source>
</evidence>
<gene>
    <name evidence="2" type="ORF">K0U00_40045</name>
</gene>
<dbReference type="InterPro" id="IPR013154">
    <property type="entry name" value="ADH-like_N"/>
</dbReference>
<evidence type="ECO:0000313" key="2">
    <source>
        <dbReference type="EMBL" id="MBW7460274.1"/>
    </source>
</evidence>
<dbReference type="PANTHER" id="PTHR45033">
    <property type="match status" value="1"/>
</dbReference>
<feature type="domain" description="Alcohol dehydrogenase-like N-terminal" evidence="1">
    <location>
        <begin position="25"/>
        <end position="84"/>
    </location>
</feature>
<dbReference type="Pfam" id="PF08240">
    <property type="entry name" value="ADH_N"/>
    <property type="match status" value="1"/>
</dbReference>
<evidence type="ECO:0000259" key="1">
    <source>
        <dbReference type="Pfam" id="PF08240"/>
    </source>
</evidence>
<dbReference type="EMBL" id="JAHZIK010002125">
    <property type="protein sequence ID" value="MBW7460274.1"/>
    <property type="molecule type" value="Genomic_DNA"/>
</dbReference>
<keyword evidence="3" id="KW-1185">Reference proteome</keyword>
<proteinExistence type="predicted"/>
<comment type="caution">
    <text evidence="2">The sequence shown here is derived from an EMBL/GenBank/DDBJ whole genome shotgun (WGS) entry which is preliminary data.</text>
</comment>
<reference evidence="2 3" key="1">
    <citation type="submission" date="2021-07" db="EMBL/GenBank/DDBJ databases">
        <title>Paenibacillus radiodurans sp. nov., isolated from the southeastern edge of Tengger Desert.</title>
        <authorList>
            <person name="Zhang G."/>
        </authorList>
    </citation>
    <scope>NUCLEOTIDE SEQUENCE [LARGE SCALE GENOMIC DNA]</scope>
    <source>
        <strain evidence="2 3">CCM 7311</strain>
    </source>
</reference>
<dbReference type="Proteomes" id="UP001519887">
    <property type="component" value="Unassembled WGS sequence"/>
</dbReference>
<protein>
    <submittedName>
        <fullName evidence="2">Alcohol dehydrogenase catalytic domain-containing protein</fullName>
    </submittedName>
</protein>
<name>A0ABS7CHD8_9BACL</name>
<organism evidence="2 3">
    <name type="scientific">Paenibacillus sepulcri</name>
    <dbReference type="NCBI Taxonomy" id="359917"/>
    <lineage>
        <taxon>Bacteria</taxon>
        <taxon>Bacillati</taxon>
        <taxon>Bacillota</taxon>
        <taxon>Bacilli</taxon>
        <taxon>Bacillales</taxon>
        <taxon>Paenibacillaceae</taxon>
        <taxon>Paenibacillus</taxon>
    </lineage>
</organism>
<dbReference type="PANTHER" id="PTHR45033:SF2">
    <property type="entry name" value="ZINC-TYPE ALCOHOL DEHYDROGENASE-LIKE PROTEIN C1773.06C"/>
    <property type="match status" value="1"/>
</dbReference>